<organism evidence="1 2">
    <name type="scientific">Polyporus arcularius HHB13444</name>
    <dbReference type="NCBI Taxonomy" id="1314778"/>
    <lineage>
        <taxon>Eukaryota</taxon>
        <taxon>Fungi</taxon>
        <taxon>Dikarya</taxon>
        <taxon>Basidiomycota</taxon>
        <taxon>Agaricomycotina</taxon>
        <taxon>Agaricomycetes</taxon>
        <taxon>Polyporales</taxon>
        <taxon>Polyporaceae</taxon>
        <taxon>Polyporus</taxon>
    </lineage>
</organism>
<dbReference type="Proteomes" id="UP000308197">
    <property type="component" value="Unassembled WGS sequence"/>
</dbReference>
<dbReference type="EMBL" id="ML211227">
    <property type="protein sequence ID" value="TFK85899.1"/>
    <property type="molecule type" value="Genomic_DNA"/>
</dbReference>
<gene>
    <name evidence="1" type="ORF">K466DRAFT_173015</name>
</gene>
<dbReference type="AlphaFoldDB" id="A0A5C3PAF2"/>
<accession>A0A5C3PAF2</accession>
<proteinExistence type="predicted"/>
<sequence length="191" mass="20660">MKFATAKKTREDGPAVAECLFQCAGFLLEYGARQTPSHCRTPGHVLSPCRRASLTIVHLSCSSSFRSLLDDLRSLPNTKQASPPLDVRHTRENDATFAHGQSAAQGEPRILEEDPCRAAGTLARYQVKANTRTHAQELGLSSRCPLPRSPVAAVFPQQYGDCYVTPGDAPVTALNSMVSGCLPEQTTPLHC</sequence>
<keyword evidence="2" id="KW-1185">Reference proteome</keyword>
<protein>
    <submittedName>
        <fullName evidence="1">Uncharacterized protein</fullName>
    </submittedName>
</protein>
<reference evidence="1 2" key="1">
    <citation type="journal article" date="2019" name="Nat. Ecol. Evol.">
        <title>Megaphylogeny resolves global patterns of mushroom evolution.</title>
        <authorList>
            <person name="Varga T."/>
            <person name="Krizsan K."/>
            <person name="Foldi C."/>
            <person name="Dima B."/>
            <person name="Sanchez-Garcia M."/>
            <person name="Sanchez-Ramirez S."/>
            <person name="Szollosi G.J."/>
            <person name="Szarkandi J.G."/>
            <person name="Papp V."/>
            <person name="Albert L."/>
            <person name="Andreopoulos W."/>
            <person name="Angelini C."/>
            <person name="Antonin V."/>
            <person name="Barry K.W."/>
            <person name="Bougher N.L."/>
            <person name="Buchanan P."/>
            <person name="Buyck B."/>
            <person name="Bense V."/>
            <person name="Catcheside P."/>
            <person name="Chovatia M."/>
            <person name="Cooper J."/>
            <person name="Damon W."/>
            <person name="Desjardin D."/>
            <person name="Finy P."/>
            <person name="Geml J."/>
            <person name="Haridas S."/>
            <person name="Hughes K."/>
            <person name="Justo A."/>
            <person name="Karasinski D."/>
            <person name="Kautmanova I."/>
            <person name="Kiss B."/>
            <person name="Kocsube S."/>
            <person name="Kotiranta H."/>
            <person name="LaButti K.M."/>
            <person name="Lechner B.E."/>
            <person name="Liimatainen K."/>
            <person name="Lipzen A."/>
            <person name="Lukacs Z."/>
            <person name="Mihaltcheva S."/>
            <person name="Morgado L.N."/>
            <person name="Niskanen T."/>
            <person name="Noordeloos M.E."/>
            <person name="Ohm R.A."/>
            <person name="Ortiz-Santana B."/>
            <person name="Ovrebo C."/>
            <person name="Racz N."/>
            <person name="Riley R."/>
            <person name="Savchenko A."/>
            <person name="Shiryaev A."/>
            <person name="Soop K."/>
            <person name="Spirin V."/>
            <person name="Szebenyi C."/>
            <person name="Tomsovsky M."/>
            <person name="Tulloss R.E."/>
            <person name="Uehling J."/>
            <person name="Grigoriev I.V."/>
            <person name="Vagvolgyi C."/>
            <person name="Papp T."/>
            <person name="Martin F.M."/>
            <person name="Miettinen O."/>
            <person name="Hibbett D.S."/>
            <person name="Nagy L.G."/>
        </authorList>
    </citation>
    <scope>NUCLEOTIDE SEQUENCE [LARGE SCALE GENOMIC DNA]</scope>
    <source>
        <strain evidence="1 2">HHB13444</strain>
    </source>
</reference>
<name>A0A5C3PAF2_9APHY</name>
<dbReference type="InParanoid" id="A0A5C3PAF2"/>
<evidence type="ECO:0000313" key="2">
    <source>
        <dbReference type="Proteomes" id="UP000308197"/>
    </source>
</evidence>
<evidence type="ECO:0000313" key="1">
    <source>
        <dbReference type="EMBL" id="TFK85899.1"/>
    </source>
</evidence>